<feature type="domain" description="Moybdenum cofactor oxidoreductase dimerisation" evidence="6">
    <location>
        <begin position="296"/>
        <end position="405"/>
    </location>
</feature>
<dbReference type="PANTHER" id="PTHR19372">
    <property type="entry name" value="SULFITE REDUCTASE"/>
    <property type="match status" value="1"/>
</dbReference>
<dbReference type="InterPro" id="IPR005066">
    <property type="entry name" value="MoCF_OxRdtse_dimer"/>
</dbReference>
<comment type="caution">
    <text evidence="7">The sequence shown here is derived from an EMBL/GenBank/DDBJ whole genome shotgun (WGS) entry which is preliminary data.</text>
</comment>
<dbReference type="SUPFAM" id="SSF81296">
    <property type="entry name" value="E set domains"/>
    <property type="match status" value="1"/>
</dbReference>
<dbReference type="Gene3D" id="3.90.420.10">
    <property type="entry name" value="Oxidoreductase, molybdopterin-binding domain"/>
    <property type="match status" value="1"/>
</dbReference>
<dbReference type="PRINTS" id="PR00407">
    <property type="entry name" value="EUMOPTERIN"/>
</dbReference>
<dbReference type="Proteomes" id="UP001446205">
    <property type="component" value="Unassembled WGS sequence"/>
</dbReference>
<dbReference type="RefSeq" id="WP_341371682.1">
    <property type="nucleotide sequence ID" value="NZ_JBBPCO010000013.1"/>
</dbReference>
<evidence type="ECO:0000256" key="3">
    <source>
        <dbReference type="ARBA" id="ARBA00022723"/>
    </source>
</evidence>
<dbReference type="InterPro" id="IPR014756">
    <property type="entry name" value="Ig_E-set"/>
</dbReference>
<name>A0ABU9DB61_9PROT</name>
<feature type="domain" description="Oxidoreductase molybdopterin-binding" evidence="5">
    <location>
        <begin position="98"/>
        <end position="269"/>
    </location>
</feature>
<keyword evidence="2" id="KW-0500">Molybdenum</keyword>
<dbReference type="InterPro" id="IPR008335">
    <property type="entry name" value="Mopterin_OxRdtase_euk"/>
</dbReference>
<organism evidence="7 8">
    <name type="scientific">Thermithiobacillus plumbiphilus</name>
    <dbReference type="NCBI Taxonomy" id="1729899"/>
    <lineage>
        <taxon>Bacteria</taxon>
        <taxon>Pseudomonadati</taxon>
        <taxon>Pseudomonadota</taxon>
        <taxon>Acidithiobacillia</taxon>
        <taxon>Acidithiobacillales</taxon>
        <taxon>Thermithiobacillaceae</taxon>
        <taxon>Thermithiobacillus</taxon>
    </lineage>
</organism>
<evidence type="ECO:0000313" key="8">
    <source>
        <dbReference type="Proteomes" id="UP001446205"/>
    </source>
</evidence>
<dbReference type="Pfam" id="PF00174">
    <property type="entry name" value="Oxidored_molyb"/>
    <property type="match status" value="1"/>
</dbReference>
<comment type="cofactor">
    <cofactor evidence="1">
        <name>Mo-molybdopterin</name>
        <dbReference type="ChEBI" id="CHEBI:71302"/>
    </cofactor>
</comment>
<keyword evidence="3" id="KW-0479">Metal-binding</keyword>
<evidence type="ECO:0000313" key="7">
    <source>
        <dbReference type="EMBL" id="MEK8090629.1"/>
    </source>
</evidence>
<evidence type="ECO:0000256" key="4">
    <source>
        <dbReference type="ARBA" id="ARBA00023002"/>
    </source>
</evidence>
<dbReference type="InterPro" id="IPR006311">
    <property type="entry name" value="TAT_signal"/>
</dbReference>
<accession>A0ABU9DB61</accession>
<evidence type="ECO:0000259" key="5">
    <source>
        <dbReference type="Pfam" id="PF00174"/>
    </source>
</evidence>
<keyword evidence="8" id="KW-1185">Reference proteome</keyword>
<dbReference type="Pfam" id="PF03404">
    <property type="entry name" value="Mo-co_dimer"/>
    <property type="match status" value="1"/>
</dbReference>
<dbReference type="PROSITE" id="PS51318">
    <property type="entry name" value="TAT"/>
    <property type="match status" value="1"/>
</dbReference>
<dbReference type="InterPro" id="IPR000572">
    <property type="entry name" value="OxRdtase_Mopterin-bd_dom"/>
</dbReference>
<dbReference type="SUPFAM" id="SSF56524">
    <property type="entry name" value="Oxidoreductase molybdopterin-binding domain"/>
    <property type="match status" value="1"/>
</dbReference>
<dbReference type="EMBL" id="JBBPCO010000013">
    <property type="protein sequence ID" value="MEK8090629.1"/>
    <property type="molecule type" value="Genomic_DNA"/>
</dbReference>
<gene>
    <name evidence="7" type="ORF">WOB96_12780</name>
</gene>
<evidence type="ECO:0000256" key="1">
    <source>
        <dbReference type="ARBA" id="ARBA00001924"/>
    </source>
</evidence>
<dbReference type="InterPro" id="IPR036374">
    <property type="entry name" value="OxRdtase_Mopterin-bd_sf"/>
</dbReference>
<reference evidence="7 8" key="1">
    <citation type="submission" date="2024-04" db="EMBL/GenBank/DDBJ databases">
        <authorList>
            <person name="Abashina T."/>
            <person name="Shaikin A."/>
        </authorList>
    </citation>
    <scope>NUCLEOTIDE SEQUENCE [LARGE SCALE GENOMIC DNA]</scope>
    <source>
        <strain evidence="7 8">AAFK</strain>
    </source>
</reference>
<protein>
    <submittedName>
        <fullName evidence="7">Molybdopterin-dependent oxidoreductase</fullName>
    </submittedName>
</protein>
<proteinExistence type="predicted"/>
<keyword evidence="4" id="KW-0560">Oxidoreductase</keyword>
<dbReference type="Gene3D" id="2.60.40.650">
    <property type="match status" value="1"/>
</dbReference>
<dbReference type="PANTHER" id="PTHR19372:SF7">
    <property type="entry name" value="SULFITE OXIDASE, MITOCHONDRIAL"/>
    <property type="match status" value="1"/>
</dbReference>
<evidence type="ECO:0000256" key="2">
    <source>
        <dbReference type="ARBA" id="ARBA00022505"/>
    </source>
</evidence>
<sequence>MEIEKRSLIEGISRRQFIQMSTMLGTAGLLSHSLSSLAAGIVNLPFANGKRSMASFPQKGNLILLRTRPPLLETPFEVFDKGIFTPNNLFFVRWHLADIPTSVDVESFRLKVHGHVKKPIELTLKQLVHDFQPVQMAAVNQCSGNSRGFFQPRVSGAEWGNGAMGNALWTGVRLKDVLKKSGINPGAVQVRFNGLDKGVVPGTPDYMKSLDVDHALDDEVIIAYAMNGKPLPLLNGFPLRLIVPGWYSTYWVKMLSDIEVLNKPDENYWMTSAYLMPATPGASVAPGQKDYKKIPINKMVPRSFITNFKDGDMIHAERDMAVRGIAFGGDAGVKQVLFSADRGKTWKPATLGKDYGKYSFRQWETHFRAGPRGADQVLMVKTINSHGLEQPGRPTWNPTGYMLNVIEKTILHSV</sequence>
<evidence type="ECO:0000259" key="6">
    <source>
        <dbReference type="Pfam" id="PF03404"/>
    </source>
</evidence>